<gene>
    <name evidence="5" type="ORF">PVAND_003614</name>
</gene>
<evidence type="ECO:0000256" key="3">
    <source>
        <dbReference type="ARBA" id="ARBA00023228"/>
    </source>
</evidence>
<sequence length="90" mass="10039">MNIFNAISSNLLGHLVVTSDGAVLASSGDLENDEKTSDILYKLINIASSLDPSVFQKNSLQRLTIAYDDFCYVVCFSNRKFYIAKKKILK</sequence>
<accession>A0A9J6BV36</accession>
<comment type="similarity">
    <text evidence="2">Belongs to the LAMTOR4 family.</text>
</comment>
<comment type="caution">
    <text evidence="5">The sequence shown here is derived from an EMBL/GenBank/DDBJ whole genome shotgun (WGS) entry which is preliminary data.</text>
</comment>
<name>A0A9J6BV36_POLVA</name>
<organism evidence="5 6">
    <name type="scientific">Polypedilum vanderplanki</name>
    <name type="common">Sleeping chironomid midge</name>
    <dbReference type="NCBI Taxonomy" id="319348"/>
    <lineage>
        <taxon>Eukaryota</taxon>
        <taxon>Metazoa</taxon>
        <taxon>Ecdysozoa</taxon>
        <taxon>Arthropoda</taxon>
        <taxon>Hexapoda</taxon>
        <taxon>Insecta</taxon>
        <taxon>Pterygota</taxon>
        <taxon>Neoptera</taxon>
        <taxon>Endopterygota</taxon>
        <taxon>Diptera</taxon>
        <taxon>Nematocera</taxon>
        <taxon>Chironomoidea</taxon>
        <taxon>Chironomidae</taxon>
        <taxon>Chironominae</taxon>
        <taxon>Polypedilum</taxon>
        <taxon>Polypedilum</taxon>
    </lineage>
</organism>
<evidence type="ECO:0000256" key="2">
    <source>
        <dbReference type="ARBA" id="ARBA00010627"/>
    </source>
</evidence>
<dbReference type="InterPro" id="IPR034601">
    <property type="entry name" value="LAMTOR4"/>
</dbReference>
<dbReference type="GO" id="GO:0071230">
    <property type="term" value="P:cellular response to amino acid stimulus"/>
    <property type="evidence" value="ECO:0007669"/>
    <property type="project" value="InterPro"/>
</dbReference>
<dbReference type="GO" id="GO:0005085">
    <property type="term" value="F:guanyl-nucleotide exchange factor activity"/>
    <property type="evidence" value="ECO:0007669"/>
    <property type="project" value="TreeGrafter"/>
</dbReference>
<evidence type="ECO:0000256" key="4">
    <source>
        <dbReference type="ARBA" id="ARBA00032690"/>
    </source>
</evidence>
<dbReference type="GO" id="GO:0032008">
    <property type="term" value="P:positive regulation of TOR signaling"/>
    <property type="evidence" value="ECO:0007669"/>
    <property type="project" value="InterPro"/>
</dbReference>
<keyword evidence="3" id="KW-0458">Lysosome</keyword>
<reference evidence="5" key="1">
    <citation type="submission" date="2021-03" db="EMBL/GenBank/DDBJ databases">
        <title>Chromosome level genome of the anhydrobiotic midge Polypedilum vanderplanki.</title>
        <authorList>
            <person name="Yoshida Y."/>
            <person name="Kikawada T."/>
            <person name="Gusev O."/>
        </authorList>
    </citation>
    <scope>NUCLEOTIDE SEQUENCE</scope>
    <source>
        <strain evidence="5">NIAS01</strain>
        <tissue evidence="5">Whole body or cell culture</tissue>
    </source>
</reference>
<comment type="subcellular location">
    <subcellularLocation>
        <location evidence="1">Lysosome</location>
    </subcellularLocation>
</comment>
<evidence type="ECO:0000256" key="1">
    <source>
        <dbReference type="ARBA" id="ARBA00004371"/>
    </source>
</evidence>
<keyword evidence="6" id="KW-1185">Reference proteome</keyword>
<dbReference type="PANTHER" id="PTHR33967">
    <property type="entry name" value="RAGULATOR COMPLEX PROTEIN LAMTOR4"/>
    <property type="match status" value="1"/>
</dbReference>
<dbReference type="GO" id="GO:0071986">
    <property type="term" value="C:Ragulator complex"/>
    <property type="evidence" value="ECO:0007669"/>
    <property type="project" value="InterPro"/>
</dbReference>
<dbReference type="GO" id="GO:0005764">
    <property type="term" value="C:lysosome"/>
    <property type="evidence" value="ECO:0007669"/>
    <property type="project" value="UniProtKB-SubCell"/>
</dbReference>
<dbReference type="AlphaFoldDB" id="A0A9J6BV36"/>
<evidence type="ECO:0000313" key="5">
    <source>
        <dbReference type="EMBL" id="KAG5673578.1"/>
    </source>
</evidence>
<proteinExistence type="inferred from homology"/>
<dbReference type="EMBL" id="JADBJN010000003">
    <property type="protein sequence ID" value="KAG5673578.1"/>
    <property type="molecule type" value="Genomic_DNA"/>
</dbReference>
<dbReference type="Proteomes" id="UP001107558">
    <property type="component" value="Chromosome 3"/>
</dbReference>
<dbReference type="OrthoDB" id="275011at2759"/>
<dbReference type="PANTHER" id="PTHR33967:SF1">
    <property type="entry name" value="RAGULATOR COMPLEX PROTEIN LAMTOR4"/>
    <property type="match status" value="1"/>
</dbReference>
<evidence type="ECO:0000313" key="6">
    <source>
        <dbReference type="Proteomes" id="UP001107558"/>
    </source>
</evidence>
<protein>
    <recommendedName>
        <fullName evidence="4">Late endosomal/lysosomal adaptor and MAPK and MTOR activator 4</fullName>
    </recommendedName>
</protein>
<dbReference type="SUPFAM" id="SSF103196">
    <property type="entry name" value="Roadblock/LC7 domain"/>
    <property type="match status" value="1"/>
</dbReference>